<dbReference type="Proteomes" id="UP001218127">
    <property type="component" value="Segment"/>
</dbReference>
<evidence type="ECO:0000313" key="2">
    <source>
        <dbReference type="Proteomes" id="UP001218127"/>
    </source>
</evidence>
<sequence>MKMNTASQIAEAFQDYLGHGNDAQEALQQAIEEFLGAQTDEYKAHVYAYVLDNYDRSRLSAVIAEGMVYERG</sequence>
<reference evidence="2" key="1">
    <citation type="journal article" date="2024" name="Viruses">
        <title>New Genera and Species of Caulobacter and Brevundimonas Bacteriophages Provide Insights into Phage Genome Evolution.</title>
        <authorList>
            <person name="Ely B."/>
            <person name="Hils M."/>
            <person name="Clarke A."/>
            <person name="Albert M."/>
            <person name="Holness N."/>
            <person name="Lenski J."/>
            <person name="Mohammadi T."/>
        </authorList>
    </citation>
    <scope>NUCLEOTIDE SEQUENCE [LARGE SCALE GENOMIC DNA]</scope>
</reference>
<keyword evidence="2" id="KW-1185">Reference proteome</keyword>
<organism evidence="1 2">
    <name type="scientific">Caulobacter phage ERS</name>
    <dbReference type="NCBI Taxonomy" id="3020392"/>
    <lineage>
        <taxon>Viruses</taxon>
        <taxon>Duplodnaviria</taxon>
        <taxon>Heunggongvirae</taxon>
        <taxon>Uroviricota</taxon>
        <taxon>Caudoviricetes</taxon>
        <taxon>Autographivirales</taxon>
        <taxon>Autonotataviridae</taxon>
        <taxon>Percyvirus</taxon>
        <taxon>Percyvirus ERS</taxon>
    </lineage>
</organism>
<gene>
    <name evidence="1" type="primary">ERS_gp030</name>
</gene>
<dbReference type="EMBL" id="OQ137560">
    <property type="protein sequence ID" value="WCA46278.1"/>
    <property type="molecule type" value="Genomic_DNA"/>
</dbReference>
<proteinExistence type="predicted"/>
<name>A0AAE9X131_9CAUD</name>
<evidence type="ECO:0000313" key="1">
    <source>
        <dbReference type="EMBL" id="WCA46278.1"/>
    </source>
</evidence>
<protein>
    <submittedName>
        <fullName evidence="1">Uncharacterized protein</fullName>
    </submittedName>
</protein>
<accession>A0AAE9X131</accession>